<proteinExistence type="predicted"/>
<dbReference type="Pfam" id="PF17917">
    <property type="entry name" value="RT_RNaseH"/>
    <property type="match status" value="1"/>
</dbReference>
<evidence type="ECO:0000259" key="10">
    <source>
        <dbReference type="PROSITE" id="PS50994"/>
    </source>
</evidence>
<dbReference type="Gene3D" id="3.10.20.370">
    <property type="match status" value="1"/>
</dbReference>
<dbReference type="EnsemblMetazoa" id="AALFPA23_007361.R9757">
    <property type="protein sequence ID" value="AALFPA23_007361.P9757"/>
    <property type="gene ID" value="AALFPA23_007361"/>
</dbReference>
<dbReference type="SUPFAM" id="SSF56672">
    <property type="entry name" value="DNA/RNA polymerases"/>
    <property type="match status" value="1"/>
</dbReference>
<evidence type="ECO:0000256" key="6">
    <source>
        <dbReference type="ARBA" id="ARBA00022801"/>
    </source>
</evidence>
<dbReference type="PROSITE" id="PS00141">
    <property type="entry name" value="ASP_PROTEASE"/>
    <property type="match status" value="1"/>
</dbReference>
<dbReference type="Pfam" id="PF00665">
    <property type="entry name" value="rve"/>
    <property type="match status" value="1"/>
</dbReference>
<dbReference type="InterPro" id="IPR012337">
    <property type="entry name" value="RNaseH-like_sf"/>
</dbReference>
<evidence type="ECO:0000256" key="4">
    <source>
        <dbReference type="ARBA" id="ARBA00022722"/>
    </source>
</evidence>
<dbReference type="InterPro" id="IPR050951">
    <property type="entry name" value="Retrovirus_Pol_polyprotein"/>
</dbReference>
<reference evidence="12" key="1">
    <citation type="journal article" date="2015" name="Proc. Natl. Acad. Sci. U.S.A.">
        <title>Genome sequence of the Asian Tiger mosquito, Aedes albopictus, reveals insights into its biology, genetics, and evolution.</title>
        <authorList>
            <person name="Chen X.G."/>
            <person name="Jiang X."/>
            <person name="Gu J."/>
            <person name="Xu M."/>
            <person name="Wu Y."/>
            <person name="Deng Y."/>
            <person name="Zhang C."/>
            <person name="Bonizzoni M."/>
            <person name="Dermauw W."/>
            <person name="Vontas J."/>
            <person name="Armbruster P."/>
            <person name="Huang X."/>
            <person name="Yang Y."/>
            <person name="Zhang H."/>
            <person name="He W."/>
            <person name="Peng H."/>
            <person name="Liu Y."/>
            <person name="Wu K."/>
            <person name="Chen J."/>
            <person name="Lirakis M."/>
            <person name="Topalis P."/>
            <person name="Van Leeuwen T."/>
            <person name="Hall A.B."/>
            <person name="Jiang X."/>
            <person name="Thorpe C."/>
            <person name="Mueller R.L."/>
            <person name="Sun C."/>
            <person name="Waterhouse R.M."/>
            <person name="Yan G."/>
            <person name="Tu Z.J."/>
            <person name="Fang X."/>
            <person name="James A.A."/>
        </authorList>
    </citation>
    <scope>NUCLEOTIDE SEQUENCE [LARGE SCALE GENOMIC DNA]</scope>
    <source>
        <strain evidence="12">Foshan</strain>
    </source>
</reference>
<dbReference type="Gene3D" id="3.10.10.10">
    <property type="entry name" value="HIV Type 1 Reverse Transcriptase, subunit A, domain 1"/>
    <property type="match status" value="1"/>
</dbReference>
<dbReference type="Pfam" id="PF17921">
    <property type="entry name" value="Integrase_H2C2"/>
    <property type="match status" value="1"/>
</dbReference>
<protein>
    <recommendedName>
        <fullName evidence="1">RNA-directed DNA polymerase</fullName>
        <ecNumber evidence="1">2.7.7.49</ecNumber>
    </recommendedName>
</protein>
<dbReference type="SUPFAM" id="SSF53098">
    <property type="entry name" value="Ribonuclease H-like"/>
    <property type="match status" value="1"/>
</dbReference>
<dbReference type="EC" id="2.7.7.49" evidence="1"/>
<dbReference type="InterPro" id="IPR043128">
    <property type="entry name" value="Rev_trsase/Diguanyl_cyclase"/>
</dbReference>
<evidence type="ECO:0000313" key="12">
    <source>
        <dbReference type="Proteomes" id="UP000069940"/>
    </source>
</evidence>
<dbReference type="InterPro" id="IPR036397">
    <property type="entry name" value="RNaseH_sf"/>
</dbReference>
<feature type="compositionally biased region" description="Basic and acidic residues" evidence="8">
    <location>
        <begin position="1017"/>
        <end position="1029"/>
    </location>
</feature>
<dbReference type="PROSITE" id="PS50878">
    <property type="entry name" value="RT_POL"/>
    <property type="match status" value="1"/>
</dbReference>
<feature type="domain" description="Integrase catalytic" evidence="10">
    <location>
        <begin position="722"/>
        <end position="877"/>
    </location>
</feature>
<dbReference type="RefSeq" id="XP_062713312.1">
    <property type="nucleotide sequence ID" value="XM_062857328.1"/>
</dbReference>
<evidence type="ECO:0000256" key="3">
    <source>
        <dbReference type="ARBA" id="ARBA00022695"/>
    </source>
</evidence>
<dbReference type="EnsemblMetazoa" id="AALFPA23_007361.R9759">
    <property type="protein sequence ID" value="AALFPA23_007361.P9759"/>
    <property type="gene ID" value="AALFPA23_007361"/>
</dbReference>
<feature type="region of interest" description="Disordered" evidence="8">
    <location>
        <begin position="1014"/>
        <end position="1038"/>
    </location>
</feature>
<keyword evidence="2" id="KW-0808">Transferase</keyword>
<dbReference type="PROSITE" id="PS50994">
    <property type="entry name" value="INTEGRASE"/>
    <property type="match status" value="1"/>
</dbReference>
<name>A0ABM1YAK2_AEDAL</name>
<sequence>MPCRFLIDSGAQVNTFTEEMFKALMSNEAYSREVFNVKQESDRSLKGYASNDTIRVAATFEAHLFISDDRPTLLEKFYVVQECQALLGRFTAARYSVLMLGIKVPLNTASFSESPWLHGEIAVIDLNEKFPKFNIPPVRIEYNRSEPPCRNVFMNIPQAVKPLVEERLQKLEMSDIIERVTDEMDSSFCSSMLIVPKGKNDIRLVIDLRGPNRYVYRTPFAMPTLEGILAELHGAKWFSTIDLSNAFFHIELDRESRHLTNFCTEFGMFRFVRLPFGLCNAPDIFQETMQRKILGGCKGVKNFQDDVLVFGSTKEEHDENLAAVLDRLRNHNVKLNESKCVFGSQIVTFLGFTLTPDGWKIEEGKLSAIGNCRQPETCSEVKSFLGLITFVDRFIPNRADLTQHLRALANGDKFYWTDKEEHEFQFLKSGALKAIKTLGYYSQTDPIELYVDASPVGLGAVLIQYDKDQSARVISCASKSLTSTEKRYPQSHKEALAVVWGIERFSTYLLSRSFVVRTDAEANQFIFNGTHRLGKRALSRADAWALRLQSFDFTIARIPGNMNVADALSRLTDQAQDPIPVEEDDESNFLYALDVGHMNITWGEIERRTEEDLELREVRTALLSNVWPRDLQKYEAQRKSLRFLGYLLFKDDRAVLPEVLRNTALQSAHGGHVGVVAMKKILRQFFWWPGMSTAAEKFVKDCEVCVQLSRKNPPIPLSSRVLPEGPWEILQIDFLKVPGFGTGEFLVVIDTYSRYLNVVEMKQTDADRTNTALSRIFLQWGLPLIIQSDNGPPFQSANFTKYWEDKGVKIRKAIPLCPQTNGAVERQNPGITKALTASKLEGSNWRHALERYVHNRNTLIPHSRLGITPFELMVGWRYRGTFTSLWNPSETGLDRLDVRERDDDSKLRSKKDADESRKARESDIKVGDTVLLAQHKHSKTDANFTNERFQIIARDGAKVVLMSANGIQYSRSVNDVKKAPMLFSSPKCRSSASTEDVGTQDGEGMLELPETGVFDKASNDGDVGSRENFHSGGRALRRRNEIQRPTRFDDNFIYTIFC</sequence>
<evidence type="ECO:0000313" key="11">
    <source>
        <dbReference type="EnsemblMetazoa" id="AALFPA23_007361.P9759"/>
    </source>
</evidence>
<evidence type="ECO:0000256" key="7">
    <source>
        <dbReference type="ARBA" id="ARBA00022918"/>
    </source>
</evidence>
<evidence type="ECO:0000256" key="8">
    <source>
        <dbReference type="SAM" id="MobiDB-lite"/>
    </source>
</evidence>
<dbReference type="InterPro" id="IPR001584">
    <property type="entry name" value="Integrase_cat-core"/>
</dbReference>
<dbReference type="InterPro" id="IPR041588">
    <property type="entry name" value="Integrase_H2C2"/>
</dbReference>
<dbReference type="InterPro" id="IPR043502">
    <property type="entry name" value="DNA/RNA_pol_sf"/>
</dbReference>
<dbReference type="InterPro" id="IPR001969">
    <property type="entry name" value="Aspartic_peptidase_AS"/>
</dbReference>
<feature type="domain" description="Reverse transcriptase" evidence="9">
    <location>
        <begin position="176"/>
        <end position="354"/>
    </location>
</feature>
<keyword evidence="6" id="KW-0378">Hydrolase</keyword>
<keyword evidence="3" id="KW-0548">Nucleotidyltransferase</keyword>
<keyword evidence="12" id="KW-1185">Reference proteome</keyword>
<dbReference type="InterPro" id="IPR000477">
    <property type="entry name" value="RT_dom"/>
</dbReference>
<feature type="region of interest" description="Disordered" evidence="8">
    <location>
        <begin position="900"/>
        <end position="921"/>
    </location>
</feature>
<dbReference type="Pfam" id="PF00078">
    <property type="entry name" value="RVT_1"/>
    <property type="match status" value="1"/>
</dbReference>
<dbReference type="RefSeq" id="XP_062713311.1">
    <property type="nucleotide sequence ID" value="XM_062857327.1"/>
</dbReference>
<evidence type="ECO:0000256" key="5">
    <source>
        <dbReference type="ARBA" id="ARBA00022759"/>
    </source>
</evidence>
<dbReference type="Gene3D" id="3.30.70.270">
    <property type="match status" value="2"/>
</dbReference>
<keyword evidence="4" id="KW-0540">Nuclease</keyword>
<keyword evidence="7" id="KW-0695">RNA-directed DNA polymerase</keyword>
<reference evidence="11" key="2">
    <citation type="submission" date="2025-05" db="UniProtKB">
        <authorList>
            <consortium name="EnsemblMetazoa"/>
        </authorList>
    </citation>
    <scope>IDENTIFICATION</scope>
    <source>
        <strain evidence="11">Foshan</strain>
    </source>
</reference>
<evidence type="ECO:0000259" key="9">
    <source>
        <dbReference type="PROSITE" id="PS50878"/>
    </source>
</evidence>
<dbReference type="CDD" id="cd01647">
    <property type="entry name" value="RT_LTR"/>
    <property type="match status" value="1"/>
</dbReference>
<keyword evidence="5" id="KW-0255">Endonuclease</keyword>
<dbReference type="GeneID" id="115261683"/>
<dbReference type="CDD" id="cd09274">
    <property type="entry name" value="RNase_HI_RT_Ty3"/>
    <property type="match status" value="1"/>
</dbReference>
<evidence type="ECO:0000256" key="2">
    <source>
        <dbReference type="ARBA" id="ARBA00022679"/>
    </source>
</evidence>
<evidence type="ECO:0000256" key="1">
    <source>
        <dbReference type="ARBA" id="ARBA00012493"/>
    </source>
</evidence>
<dbReference type="Gene3D" id="3.30.420.10">
    <property type="entry name" value="Ribonuclease H-like superfamily/Ribonuclease H"/>
    <property type="match status" value="1"/>
</dbReference>
<organism evidence="11 12">
    <name type="scientific">Aedes albopictus</name>
    <name type="common">Asian tiger mosquito</name>
    <name type="synonym">Stegomyia albopicta</name>
    <dbReference type="NCBI Taxonomy" id="7160"/>
    <lineage>
        <taxon>Eukaryota</taxon>
        <taxon>Metazoa</taxon>
        <taxon>Ecdysozoa</taxon>
        <taxon>Arthropoda</taxon>
        <taxon>Hexapoda</taxon>
        <taxon>Insecta</taxon>
        <taxon>Pterygota</taxon>
        <taxon>Neoptera</taxon>
        <taxon>Endopterygota</taxon>
        <taxon>Diptera</taxon>
        <taxon>Nematocera</taxon>
        <taxon>Culicoidea</taxon>
        <taxon>Culicidae</taxon>
        <taxon>Culicinae</taxon>
        <taxon>Aedini</taxon>
        <taxon>Aedes</taxon>
        <taxon>Stegomyia</taxon>
    </lineage>
</organism>
<dbReference type="PANTHER" id="PTHR37984">
    <property type="entry name" value="PROTEIN CBG26694"/>
    <property type="match status" value="1"/>
</dbReference>
<dbReference type="Gene3D" id="1.10.340.70">
    <property type="match status" value="1"/>
</dbReference>
<dbReference type="InterPro" id="IPR041373">
    <property type="entry name" value="RT_RNaseH"/>
</dbReference>
<dbReference type="Proteomes" id="UP000069940">
    <property type="component" value="Unassembled WGS sequence"/>
</dbReference>
<accession>A0ABM1YAK2</accession>
<dbReference type="PANTHER" id="PTHR37984:SF11">
    <property type="entry name" value="INTEGRASE CATALYTIC DOMAIN-CONTAINING PROTEIN"/>
    <property type="match status" value="1"/>
</dbReference>